<proteinExistence type="predicted"/>
<dbReference type="AlphaFoldDB" id="A0A0V0Z247"/>
<gene>
    <name evidence="1" type="ORF">T03_10539</name>
</gene>
<organism evidence="1 2">
    <name type="scientific">Trichinella britovi</name>
    <name type="common">Parasitic roundworm</name>
    <dbReference type="NCBI Taxonomy" id="45882"/>
    <lineage>
        <taxon>Eukaryota</taxon>
        <taxon>Metazoa</taxon>
        <taxon>Ecdysozoa</taxon>
        <taxon>Nematoda</taxon>
        <taxon>Enoplea</taxon>
        <taxon>Dorylaimia</taxon>
        <taxon>Trichinellida</taxon>
        <taxon>Trichinellidae</taxon>
        <taxon>Trichinella</taxon>
    </lineage>
</organism>
<evidence type="ECO:0000313" key="2">
    <source>
        <dbReference type="Proteomes" id="UP000054653"/>
    </source>
</evidence>
<sequence length="60" mass="6514">LIRCPDGPLVTGDDRTTANYAPARRVMRVGRQKPTAVLVGAGPAISNAAVQQWLLHYEIK</sequence>
<dbReference type="EMBL" id="JYDI01004451">
    <property type="protein sequence ID" value="KRY06492.1"/>
    <property type="molecule type" value="Genomic_DNA"/>
</dbReference>
<dbReference type="Proteomes" id="UP000054653">
    <property type="component" value="Unassembled WGS sequence"/>
</dbReference>
<evidence type="ECO:0000313" key="1">
    <source>
        <dbReference type="EMBL" id="KRY06492.1"/>
    </source>
</evidence>
<feature type="non-terminal residue" evidence="1">
    <location>
        <position position="60"/>
    </location>
</feature>
<name>A0A0V0Z247_TRIBR</name>
<keyword evidence="2" id="KW-1185">Reference proteome</keyword>
<protein>
    <submittedName>
        <fullName evidence="1">Uncharacterized protein</fullName>
    </submittedName>
</protein>
<reference evidence="1 2" key="1">
    <citation type="submission" date="2015-01" db="EMBL/GenBank/DDBJ databases">
        <title>Evolution of Trichinella species and genotypes.</title>
        <authorList>
            <person name="Korhonen P.K."/>
            <person name="Edoardo P."/>
            <person name="Giuseppe L.R."/>
            <person name="Gasser R.B."/>
        </authorList>
    </citation>
    <scope>NUCLEOTIDE SEQUENCE [LARGE SCALE GENOMIC DNA]</scope>
    <source>
        <strain evidence="1">ISS120</strain>
    </source>
</reference>
<feature type="non-terminal residue" evidence="1">
    <location>
        <position position="1"/>
    </location>
</feature>
<accession>A0A0V0Z247</accession>
<comment type="caution">
    <text evidence="1">The sequence shown here is derived from an EMBL/GenBank/DDBJ whole genome shotgun (WGS) entry which is preliminary data.</text>
</comment>